<dbReference type="EMBL" id="AUBJ02000001">
    <property type="protein sequence ID" value="MCP2331812.1"/>
    <property type="molecule type" value="Genomic_DNA"/>
</dbReference>
<evidence type="ECO:0000313" key="3">
    <source>
        <dbReference type="Proteomes" id="UP000791080"/>
    </source>
</evidence>
<keyword evidence="1" id="KW-0472">Membrane</keyword>
<protein>
    <submittedName>
        <fullName evidence="2">Uncharacterized protein</fullName>
    </submittedName>
</protein>
<keyword evidence="1" id="KW-1133">Transmembrane helix</keyword>
<gene>
    <name evidence="2" type="ORF">G443_002082</name>
</gene>
<evidence type="ECO:0000256" key="1">
    <source>
        <dbReference type="SAM" id="Phobius"/>
    </source>
</evidence>
<reference evidence="2 3" key="2">
    <citation type="submission" date="2022-06" db="EMBL/GenBank/DDBJ databases">
        <title>Genomic Encyclopedia of Type Strains, Phase I: the one thousand microbial genomes (KMG-I) project.</title>
        <authorList>
            <person name="Kyrpides N."/>
        </authorList>
    </citation>
    <scope>NUCLEOTIDE SEQUENCE [LARGE SCALE GENOMIC DNA]</scope>
    <source>
        <strain evidence="2 3">DSM 43889</strain>
    </source>
</reference>
<feature type="transmembrane region" description="Helical" evidence="1">
    <location>
        <begin position="40"/>
        <end position="58"/>
    </location>
</feature>
<evidence type="ECO:0000313" key="2">
    <source>
        <dbReference type="EMBL" id="MCP2331812.1"/>
    </source>
</evidence>
<proteinExistence type="predicted"/>
<reference evidence="2 3" key="1">
    <citation type="submission" date="2013-07" db="EMBL/GenBank/DDBJ databases">
        <authorList>
            <consortium name="DOE Joint Genome Institute"/>
            <person name="Reeve W."/>
            <person name="Huntemann M."/>
            <person name="Han J."/>
            <person name="Chen A."/>
            <person name="Kyrpides N."/>
            <person name="Mavromatis K."/>
            <person name="Markowitz V."/>
            <person name="Palaniappan K."/>
            <person name="Ivanova N."/>
            <person name="Schaumberg A."/>
            <person name="Pati A."/>
            <person name="Liolios K."/>
            <person name="Nordberg H.P."/>
            <person name="Cantor M.N."/>
            <person name="Hua S.X."/>
            <person name="Woyke T."/>
        </authorList>
    </citation>
    <scope>NUCLEOTIDE SEQUENCE [LARGE SCALE GENOMIC DNA]</scope>
    <source>
        <strain evidence="2 3">DSM 43889</strain>
    </source>
</reference>
<organism evidence="2 3">
    <name type="scientific">Actinoalloteichus caeruleus DSM 43889</name>
    <dbReference type="NCBI Taxonomy" id="1120930"/>
    <lineage>
        <taxon>Bacteria</taxon>
        <taxon>Bacillati</taxon>
        <taxon>Actinomycetota</taxon>
        <taxon>Actinomycetes</taxon>
        <taxon>Pseudonocardiales</taxon>
        <taxon>Pseudonocardiaceae</taxon>
        <taxon>Actinoalloteichus</taxon>
        <taxon>Actinoalloteichus cyanogriseus</taxon>
    </lineage>
</organism>
<comment type="caution">
    <text evidence="2">The sequence shown here is derived from an EMBL/GenBank/DDBJ whole genome shotgun (WGS) entry which is preliminary data.</text>
</comment>
<keyword evidence="1" id="KW-0812">Transmembrane</keyword>
<dbReference type="Proteomes" id="UP000791080">
    <property type="component" value="Unassembled WGS sequence"/>
</dbReference>
<sequence>MTDRTNTTDLTSRPAAASLEAVLALFQGDPTGLSSPVTQLLLIGALVTSITLAARWWWQQRKR</sequence>
<keyword evidence="3" id="KW-1185">Reference proteome</keyword>
<name>A0ABT1JH62_ACTCY</name>
<accession>A0ABT1JH62</accession>